<dbReference type="Gene3D" id="3.40.50.2300">
    <property type="match status" value="1"/>
</dbReference>
<reference evidence="4" key="1">
    <citation type="submission" date="2016-11" db="EMBL/GenBank/DDBJ databases">
        <authorList>
            <person name="Varghese N."/>
            <person name="Submissions S."/>
        </authorList>
    </citation>
    <scope>NUCLEOTIDE SEQUENCE [LARGE SCALE GENOMIC DNA]</scope>
    <source>
        <strain evidence="4">DSM 24579</strain>
    </source>
</reference>
<feature type="modified residue" description="4-aspartylphosphate" evidence="1">
    <location>
        <position position="54"/>
    </location>
</feature>
<dbReference type="PANTHER" id="PTHR44520">
    <property type="entry name" value="RESPONSE REGULATOR RCP1-RELATED"/>
    <property type="match status" value="1"/>
</dbReference>
<feature type="domain" description="Response regulatory" evidence="2">
    <location>
        <begin position="3"/>
        <end position="120"/>
    </location>
</feature>
<evidence type="ECO:0000256" key="1">
    <source>
        <dbReference type="PROSITE-ProRule" id="PRU00169"/>
    </source>
</evidence>
<dbReference type="RefSeq" id="WP_072876124.1">
    <property type="nucleotide sequence ID" value="NZ_FQVT01000001.1"/>
</dbReference>
<dbReference type="AlphaFoldDB" id="A0A1M5C7G0"/>
<dbReference type="InterPro" id="IPR001789">
    <property type="entry name" value="Sig_transdc_resp-reg_receiver"/>
</dbReference>
<dbReference type="STRING" id="1073325.SAMN05444483_101382"/>
<dbReference type="PROSITE" id="PS50110">
    <property type="entry name" value="RESPONSE_REGULATORY"/>
    <property type="match status" value="1"/>
</dbReference>
<proteinExistence type="predicted"/>
<sequence>MNSIILIDDQPIANFITRKLLEVAGFKEQVLDFTNPLEALKFVGEKQASLIFLDLNMPEMNGWEFLDSLNLKKHPHKIIILTSSTSEIDLQKSKEYPSVVEYVEKPLNKDKISELSFLLQQVK</sequence>
<name>A0A1M5C7G0_SALEC</name>
<dbReference type="EMBL" id="FQVT01000001">
    <property type="protein sequence ID" value="SHF50714.1"/>
    <property type="molecule type" value="Genomic_DNA"/>
</dbReference>
<dbReference type="SUPFAM" id="SSF52172">
    <property type="entry name" value="CheY-like"/>
    <property type="match status" value="1"/>
</dbReference>
<keyword evidence="1" id="KW-0597">Phosphoprotein</keyword>
<evidence type="ECO:0000313" key="4">
    <source>
        <dbReference type="Proteomes" id="UP000183945"/>
    </source>
</evidence>
<dbReference type="SMART" id="SM00448">
    <property type="entry name" value="REC"/>
    <property type="match status" value="1"/>
</dbReference>
<protein>
    <submittedName>
        <fullName evidence="3">Response regulator receiver domain-containing protein</fullName>
    </submittedName>
</protein>
<dbReference type="Proteomes" id="UP000183945">
    <property type="component" value="Unassembled WGS sequence"/>
</dbReference>
<dbReference type="Pfam" id="PF00072">
    <property type="entry name" value="Response_reg"/>
    <property type="match status" value="1"/>
</dbReference>
<dbReference type="InterPro" id="IPR052893">
    <property type="entry name" value="TCS_response_regulator"/>
</dbReference>
<evidence type="ECO:0000259" key="2">
    <source>
        <dbReference type="PROSITE" id="PS50110"/>
    </source>
</evidence>
<dbReference type="GO" id="GO:0000160">
    <property type="term" value="P:phosphorelay signal transduction system"/>
    <property type="evidence" value="ECO:0007669"/>
    <property type="project" value="InterPro"/>
</dbReference>
<dbReference type="OrthoDB" id="673128at2"/>
<organism evidence="3 4">
    <name type="scientific">Salegentibacter echinorum</name>
    <dbReference type="NCBI Taxonomy" id="1073325"/>
    <lineage>
        <taxon>Bacteria</taxon>
        <taxon>Pseudomonadati</taxon>
        <taxon>Bacteroidota</taxon>
        <taxon>Flavobacteriia</taxon>
        <taxon>Flavobacteriales</taxon>
        <taxon>Flavobacteriaceae</taxon>
        <taxon>Salegentibacter</taxon>
    </lineage>
</organism>
<evidence type="ECO:0000313" key="3">
    <source>
        <dbReference type="EMBL" id="SHF50714.1"/>
    </source>
</evidence>
<keyword evidence="4" id="KW-1185">Reference proteome</keyword>
<gene>
    <name evidence="3" type="ORF">SAMN05444483_101382</name>
</gene>
<dbReference type="InterPro" id="IPR011006">
    <property type="entry name" value="CheY-like_superfamily"/>
</dbReference>
<dbReference type="PANTHER" id="PTHR44520:SF2">
    <property type="entry name" value="RESPONSE REGULATOR RCP1"/>
    <property type="match status" value="1"/>
</dbReference>
<accession>A0A1M5C7G0</accession>